<dbReference type="SUPFAM" id="SSF56712">
    <property type="entry name" value="Prokaryotic type I DNA topoisomerase"/>
    <property type="match status" value="1"/>
</dbReference>
<keyword evidence="3" id="KW-0413">Isomerase</keyword>
<accession>A0A484X7Z6</accession>
<feature type="region of interest" description="Disordered" evidence="1">
    <location>
        <begin position="82"/>
        <end position="102"/>
    </location>
</feature>
<dbReference type="Proteomes" id="UP000372890">
    <property type="component" value="Unassembled WGS sequence"/>
</dbReference>
<dbReference type="EC" id="5.99.1.2" evidence="3"/>
<feature type="domain" description="Topo IA-type catalytic" evidence="2">
    <location>
        <begin position="1"/>
        <end position="124"/>
    </location>
</feature>
<dbReference type="PROSITE" id="PS52039">
    <property type="entry name" value="TOPO_IA_2"/>
    <property type="match status" value="1"/>
</dbReference>
<dbReference type="GO" id="GO:0003677">
    <property type="term" value="F:DNA binding"/>
    <property type="evidence" value="ECO:0007669"/>
    <property type="project" value="InterPro"/>
</dbReference>
<dbReference type="AlphaFoldDB" id="A0A484X7Z6"/>
<dbReference type="Pfam" id="PF01131">
    <property type="entry name" value="Topoisom_bac"/>
    <property type="match status" value="1"/>
</dbReference>
<dbReference type="GO" id="GO:0006265">
    <property type="term" value="P:DNA topological change"/>
    <property type="evidence" value="ECO:0007669"/>
    <property type="project" value="InterPro"/>
</dbReference>
<dbReference type="InterPro" id="IPR013497">
    <property type="entry name" value="Topo_IA_cen"/>
</dbReference>
<dbReference type="Gene3D" id="2.70.20.10">
    <property type="entry name" value="Topoisomerase I, domain 3"/>
    <property type="match status" value="1"/>
</dbReference>
<dbReference type="InterPro" id="IPR023405">
    <property type="entry name" value="Topo_IA_core_domain"/>
</dbReference>
<evidence type="ECO:0000313" key="4">
    <source>
        <dbReference type="Proteomes" id="UP000372890"/>
    </source>
</evidence>
<dbReference type="GO" id="GO:0003917">
    <property type="term" value="F:DNA topoisomerase type I (single strand cut, ATP-independent) activity"/>
    <property type="evidence" value="ECO:0007669"/>
    <property type="project" value="InterPro"/>
</dbReference>
<reference evidence="3 4" key="1">
    <citation type="submission" date="2019-03" db="EMBL/GenBank/DDBJ databases">
        <authorList>
            <consortium name="Pathogen Informatics"/>
        </authorList>
    </citation>
    <scope>NUCLEOTIDE SEQUENCE [LARGE SCALE GENOMIC DNA]</scope>
    <source>
        <strain evidence="3 4">NCTC9001</strain>
    </source>
</reference>
<evidence type="ECO:0000256" key="1">
    <source>
        <dbReference type="SAM" id="MobiDB-lite"/>
    </source>
</evidence>
<sequence length="124" mass="13897">MVWSAGRVQSVAVRLVVEREREIKAFVPEEFWEVDASTTTPSGEALALQVTHQNDKPFRPVNKEQTQAAVSLLEKARYSVLEREDKPTTSKPGAPFITSTLQQAASTPSWIWREKNHDDGSAFV</sequence>
<dbReference type="InterPro" id="IPR013825">
    <property type="entry name" value="Topo_IA_cen_sub2"/>
</dbReference>
<organism evidence="3 4">
    <name type="scientific">Escherichia coli</name>
    <dbReference type="NCBI Taxonomy" id="562"/>
    <lineage>
        <taxon>Bacteria</taxon>
        <taxon>Pseudomonadati</taxon>
        <taxon>Pseudomonadota</taxon>
        <taxon>Gammaproteobacteria</taxon>
        <taxon>Enterobacterales</taxon>
        <taxon>Enterobacteriaceae</taxon>
        <taxon>Escherichia</taxon>
    </lineage>
</organism>
<gene>
    <name evidence="3" type="primary">topA_3</name>
    <name evidence="3" type="ORF">NCTC9001_03323</name>
</gene>
<name>A0A484X7Z6_ECOLX</name>
<evidence type="ECO:0000259" key="2">
    <source>
        <dbReference type="PROSITE" id="PS52039"/>
    </source>
</evidence>
<dbReference type="InterPro" id="IPR000380">
    <property type="entry name" value="Topo_IA"/>
</dbReference>
<evidence type="ECO:0000313" key="3">
    <source>
        <dbReference type="EMBL" id="VFS19337.1"/>
    </source>
</evidence>
<dbReference type="PANTHER" id="PTHR42785:SF1">
    <property type="entry name" value="DNA TOPOISOMERASE"/>
    <property type="match status" value="1"/>
</dbReference>
<protein>
    <submittedName>
        <fullName evidence="3">DNA topoisomerase I</fullName>
        <ecNumber evidence="3">5.99.1.2</ecNumber>
    </submittedName>
</protein>
<dbReference type="PANTHER" id="PTHR42785">
    <property type="entry name" value="DNA TOPOISOMERASE, TYPE IA, CORE"/>
    <property type="match status" value="1"/>
</dbReference>
<dbReference type="EMBL" id="CAADIS010000004">
    <property type="protein sequence ID" value="VFS19337.1"/>
    <property type="molecule type" value="Genomic_DNA"/>
</dbReference>
<proteinExistence type="predicted"/>